<organism evidence="1">
    <name type="scientific">marine sediment metagenome</name>
    <dbReference type="NCBI Taxonomy" id="412755"/>
    <lineage>
        <taxon>unclassified sequences</taxon>
        <taxon>metagenomes</taxon>
        <taxon>ecological metagenomes</taxon>
    </lineage>
</organism>
<accession>A0A0F9E992</accession>
<reference evidence="1" key="1">
    <citation type="journal article" date="2015" name="Nature">
        <title>Complex archaea that bridge the gap between prokaryotes and eukaryotes.</title>
        <authorList>
            <person name="Spang A."/>
            <person name="Saw J.H."/>
            <person name="Jorgensen S.L."/>
            <person name="Zaremba-Niedzwiedzka K."/>
            <person name="Martijn J."/>
            <person name="Lind A.E."/>
            <person name="van Eijk R."/>
            <person name="Schleper C."/>
            <person name="Guy L."/>
            <person name="Ettema T.J."/>
        </authorList>
    </citation>
    <scope>NUCLEOTIDE SEQUENCE</scope>
</reference>
<name>A0A0F9E992_9ZZZZ</name>
<dbReference type="EMBL" id="LAZR01028389">
    <property type="protein sequence ID" value="KKL62756.1"/>
    <property type="molecule type" value="Genomic_DNA"/>
</dbReference>
<evidence type="ECO:0000313" key="1">
    <source>
        <dbReference type="EMBL" id="KKL62756.1"/>
    </source>
</evidence>
<comment type="caution">
    <text evidence="1">The sequence shown here is derived from an EMBL/GenBank/DDBJ whole genome shotgun (WGS) entry which is preliminary data.</text>
</comment>
<gene>
    <name evidence="1" type="ORF">LCGC14_2182040</name>
</gene>
<protein>
    <submittedName>
        <fullName evidence="1">Uncharacterized protein</fullName>
    </submittedName>
</protein>
<dbReference type="AlphaFoldDB" id="A0A0F9E992"/>
<proteinExistence type="predicted"/>
<feature type="non-terminal residue" evidence="1">
    <location>
        <position position="152"/>
    </location>
</feature>
<sequence>MKRLIFLLLCATACGRTTVQTVNLNNFSAGELSPMMNSRVDFPKYKLGAKTLENMLVTSQGPIQRRPGTKYIASVKTAADPTRIIPLQFSAEFSYIIELGDKYARFYRNGAQIQSAGSPYEIVTPWDKTDVFELQWAQDANEMRIVHPDYEP</sequence>